<feature type="compositionally biased region" description="Low complexity" evidence="1">
    <location>
        <begin position="11"/>
        <end position="22"/>
    </location>
</feature>
<reference evidence="2" key="1">
    <citation type="submission" date="2024-06" db="UniProtKB">
        <authorList>
            <consortium name="Ensembl"/>
        </authorList>
    </citation>
    <scope>IDENTIFICATION</scope>
</reference>
<protein>
    <submittedName>
        <fullName evidence="2">Uncharacterized protein</fullName>
    </submittedName>
</protein>
<organism evidence="2">
    <name type="scientific">Mustela putorius furo</name>
    <name type="common">European domestic ferret</name>
    <name type="synonym">Mustela furo</name>
    <dbReference type="NCBI Taxonomy" id="9669"/>
    <lineage>
        <taxon>Eukaryota</taxon>
        <taxon>Metazoa</taxon>
        <taxon>Chordata</taxon>
        <taxon>Craniata</taxon>
        <taxon>Vertebrata</taxon>
        <taxon>Euteleostomi</taxon>
        <taxon>Mammalia</taxon>
        <taxon>Eutheria</taxon>
        <taxon>Laurasiatheria</taxon>
        <taxon>Carnivora</taxon>
        <taxon>Caniformia</taxon>
        <taxon>Musteloidea</taxon>
        <taxon>Mustelidae</taxon>
        <taxon>Mustelinae</taxon>
        <taxon>Mustela</taxon>
    </lineage>
</organism>
<name>M3XVJ8_MUSPF</name>
<accession>M3XVJ8</accession>
<proteinExistence type="predicted"/>
<dbReference type="Ensembl" id="ENSMPUT00000003161.1">
    <property type="protein sequence ID" value="ENSMPUP00000003098.1"/>
    <property type="gene ID" value="ENSMPUG00000003129.1"/>
</dbReference>
<sequence>MDRAPTPPSPKAGTGLGLAAKANPGLPDPGPKAQSRTPLEGRGPKDPVRGPAGQAFLAAPAVPPGLRARAAAAVGHTHRQRPASRSREEAAVPTLRLATSPPRLPPSPRSKRSPGYRGAARAGRGRCARGR</sequence>
<feature type="compositionally biased region" description="Pro residues" evidence="1">
    <location>
        <begin position="1"/>
        <end position="10"/>
    </location>
</feature>
<evidence type="ECO:0000256" key="1">
    <source>
        <dbReference type="SAM" id="MobiDB-lite"/>
    </source>
</evidence>
<dbReference type="HOGENOM" id="CLU_1926903_0_0_1"/>
<dbReference type="AlphaFoldDB" id="M3XVJ8"/>
<feature type="region of interest" description="Disordered" evidence="1">
    <location>
        <begin position="1"/>
        <end position="131"/>
    </location>
</feature>
<evidence type="ECO:0000313" key="2">
    <source>
        <dbReference type="Ensembl" id="ENSMPUP00000003098.1"/>
    </source>
</evidence>
<dbReference type="InParanoid" id="M3XVJ8"/>
<dbReference type="EMBL" id="AEYP01087209">
    <property type="status" value="NOT_ANNOTATED_CDS"/>
    <property type="molecule type" value="Genomic_DNA"/>
</dbReference>
<dbReference type="EMBL" id="AEYP01087210">
    <property type="status" value="NOT_ANNOTATED_CDS"/>
    <property type="molecule type" value="Genomic_DNA"/>
</dbReference>